<dbReference type="InterPro" id="IPR001920">
    <property type="entry name" value="Asp/Glu_race"/>
</dbReference>
<proteinExistence type="predicted"/>
<evidence type="ECO:0000313" key="3">
    <source>
        <dbReference type="Proteomes" id="UP000034160"/>
    </source>
</evidence>
<dbReference type="Pfam" id="PF01177">
    <property type="entry name" value="Asp_Glu_race"/>
    <property type="match status" value="1"/>
</dbReference>
<dbReference type="GO" id="GO:0008881">
    <property type="term" value="F:glutamate racemase activity"/>
    <property type="evidence" value="ECO:0007669"/>
    <property type="project" value="TreeGrafter"/>
</dbReference>
<dbReference type="EMBL" id="LCCN01000007">
    <property type="protein sequence ID" value="KKS32441.1"/>
    <property type="molecule type" value="Genomic_DNA"/>
</dbReference>
<dbReference type="STRING" id="1618356.UU93_C0007G0046"/>
<dbReference type="InterPro" id="IPR015942">
    <property type="entry name" value="Asp/Glu/hydantoin_racemase"/>
</dbReference>
<organism evidence="2 3">
    <name type="scientific">Candidatus Amesbacteria bacterium GW2011_GWA2_42_12</name>
    <dbReference type="NCBI Taxonomy" id="1618356"/>
    <lineage>
        <taxon>Bacteria</taxon>
        <taxon>Candidatus Amesiibacteriota</taxon>
    </lineage>
</organism>
<dbReference type="PATRIC" id="fig|1618356.3.peg.460"/>
<dbReference type="PANTHER" id="PTHR21198">
    <property type="entry name" value="GLUTAMATE RACEMASE"/>
    <property type="match status" value="1"/>
</dbReference>
<dbReference type="PANTHER" id="PTHR21198:SF2">
    <property type="entry name" value="GLUTAMATE RACEMASE"/>
    <property type="match status" value="1"/>
</dbReference>
<keyword evidence="1" id="KW-0413">Isomerase</keyword>
<dbReference type="GO" id="GO:0009252">
    <property type="term" value="P:peptidoglycan biosynthetic process"/>
    <property type="evidence" value="ECO:0007669"/>
    <property type="project" value="TreeGrafter"/>
</dbReference>
<gene>
    <name evidence="2" type="ORF">UU93_C0007G0046</name>
</gene>
<protein>
    <submittedName>
        <fullName evidence="2">Glutamate racemase</fullName>
    </submittedName>
</protein>
<dbReference type="Gene3D" id="3.40.50.1860">
    <property type="match status" value="2"/>
</dbReference>
<dbReference type="PROSITE" id="PS00923">
    <property type="entry name" value="ASP_GLU_RACEMASE_1"/>
    <property type="match status" value="1"/>
</dbReference>
<dbReference type="AlphaFoldDB" id="A0A0G1AE80"/>
<sequence>MAIGIFDSGLGGLTVVKEIKKRFPKVGIKYLGDTARVPYGTRSREVVQQFAVEDAKFLESLGVSEIIIACNTASALAFEQVKNAVSVPVYEVISAAKKQAETIGTRIGVIGTRGTIGSGAYGHVGIACPLLVPFIEEGELDSPALKVILQDYLK</sequence>
<dbReference type="SUPFAM" id="SSF53681">
    <property type="entry name" value="Aspartate/glutamate racemase"/>
    <property type="match status" value="2"/>
</dbReference>
<dbReference type="InterPro" id="IPR018187">
    <property type="entry name" value="Asp/Glu_racemase_AS_1"/>
</dbReference>
<accession>A0A0G1AE80</accession>
<evidence type="ECO:0000256" key="1">
    <source>
        <dbReference type="ARBA" id="ARBA00023235"/>
    </source>
</evidence>
<reference evidence="2 3" key="1">
    <citation type="journal article" date="2015" name="Nature">
        <title>rRNA introns, odd ribosomes, and small enigmatic genomes across a large radiation of phyla.</title>
        <authorList>
            <person name="Brown C.T."/>
            <person name="Hug L.A."/>
            <person name="Thomas B.C."/>
            <person name="Sharon I."/>
            <person name="Castelle C.J."/>
            <person name="Singh A."/>
            <person name="Wilkins M.J."/>
            <person name="Williams K.H."/>
            <person name="Banfield J.F."/>
        </authorList>
    </citation>
    <scope>NUCLEOTIDE SEQUENCE [LARGE SCALE GENOMIC DNA]</scope>
</reference>
<name>A0A0G1AE80_9BACT</name>
<evidence type="ECO:0000313" key="2">
    <source>
        <dbReference type="EMBL" id="KKS32441.1"/>
    </source>
</evidence>
<dbReference type="Proteomes" id="UP000034160">
    <property type="component" value="Unassembled WGS sequence"/>
</dbReference>
<comment type="caution">
    <text evidence="2">The sequence shown here is derived from an EMBL/GenBank/DDBJ whole genome shotgun (WGS) entry which is preliminary data.</text>
</comment>